<comment type="cofactor">
    <cofactor evidence="13 14">
        <name>Zn(2+)</name>
        <dbReference type="ChEBI" id="CHEBI:29105"/>
    </cofactor>
    <text evidence="13 14">Binds 1 zinc ion per subunit.</text>
</comment>
<dbReference type="InterPro" id="IPR036383">
    <property type="entry name" value="TSP1_rpt_sf"/>
</dbReference>
<keyword evidence="8 13" id="KW-0862">Zinc</keyword>
<dbReference type="PRINTS" id="PR01705">
    <property type="entry name" value="TSP1REPEAT"/>
</dbReference>
<dbReference type="PRINTS" id="PR00480">
    <property type="entry name" value="ASTACIN"/>
</dbReference>
<keyword evidence="2" id="KW-0964">Secreted</keyword>
<evidence type="ECO:0000256" key="1">
    <source>
        <dbReference type="ARBA" id="ARBA00004613"/>
    </source>
</evidence>
<evidence type="ECO:0000256" key="5">
    <source>
        <dbReference type="ARBA" id="ARBA00022729"/>
    </source>
</evidence>
<dbReference type="GO" id="GO:0005576">
    <property type="term" value="C:extracellular region"/>
    <property type="evidence" value="ECO:0007669"/>
    <property type="project" value="UniProtKB-SubCell"/>
</dbReference>
<feature type="binding site" evidence="13">
    <location>
        <position position="144"/>
    </location>
    <ligand>
        <name>Zn(2+)</name>
        <dbReference type="ChEBI" id="CHEBI:29105"/>
        <note>catalytic</note>
    </ligand>
</feature>
<dbReference type="Pfam" id="PF01400">
    <property type="entry name" value="Astacin"/>
    <property type="match status" value="1"/>
</dbReference>
<sequence>MSKISVVANSLFEGDIKLSPFDLRFVDTREEGDVDGELAPSRQKRNANRNRMVLWQDKVVPYKFDSSLPADYQTAVHEAMDEFRKHTCLKFVERTKEPNWLLFVKKDGCWSSVGKKYWRVNYGQDVSLGSGCNHKGTIMHEIMHAVGFWHEQSRPDRNQYVEVLWENIVEGEAHNFNKYDRGKIDTLQVPYDYDSIMHYGTNGFSKNGKPTLRSIRDPSRSLGQRNGFTALDIQEINALYECGSGISSSKPGWSSWSEYGPCSSRCRKTRQRFCASANKDVDCPGQSYGVETEEVACTDQECKAPIDGHWGRWSAWSTCSKTCGNGTKVRSRQCDDPTPANSGKLCSGDDKQQAACIKGRCGLGPNDCDFDFEEDGFCRWSNVQVYSSDRFKWQRGSGATPSSSTGPSADHTTGAGSYLYVEASSPAQEGDQARLLSEQFPATQGRCLSFWYHMYGSSTGTLNVLILDKDGTSNLAWSKSGDQGDQWREAKLTLESKVEFKVAIEAIRGNSFRGDIGLDDIRLTEGPCMEEVGCFKDNTKDRVFPTMLKNLRPEIDWYHLEKTIQKCALLTKQHGYQASSSLNCECDLCWLEVRTRKTVPEVFAIQFYAECWSGDISKVKYDRWGAADKSKCPFGVGAARINAVYRLLS</sequence>
<dbReference type="InterPro" id="IPR000884">
    <property type="entry name" value="TSP1_rpt"/>
</dbReference>
<reference evidence="17 18" key="1">
    <citation type="journal article" date="2018" name="Sci. Rep.">
        <title>Comparative analysis of the Pocillopora damicornis genome highlights role of immune system in coral evolution.</title>
        <authorList>
            <person name="Cunning R."/>
            <person name="Bay R.A."/>
            <person name="Gillette P."/>
            <person name="Baker A.C."/>
            <person name="Traylor-Knowles N."/>
        </authorList>
    </citation>
    <scope>NUCLEOTIDE SEQUENCE [LARGE SCALE GENOMIC DNA]</scope>
    <source>
        <strain evidence="17">RSMAS</strain>
        <tissue evidence="17">Whole animal</tissue>
    </source>
</reference>
<dbReference type="InterPro" id="IPR000998">
    <property type="entry name" value="MAM_dom"/>
</dbReference>
<feature type="domain" description="MAM" evidence="15">
    <location>
        <begin position="366"/>
        <end position="530"/>
    </location>
</feature>
<evidence type="ECO:0000256" key="4">
    <source>
        <dbReference type="ARBA" id="ARBA00022723"/>
    </source>
</evidence>
<keyword evidence="9 13" id="KW-0482">Metalloprotease</keyword>
<keyword evidence="18" id="KW-1185">Reference proteome</keyword>
<dbReference type="CDD" id="cd04280">
    <property type="entry name" value="ZnMc_astacin_like"/>
    <property type="match status" value="1"/>
</dbReference>
<evidence type="ECO:0000256" key="10">
    <source>
        <dbReference type="ARBA" id="ARBA00023145"/>
    </source>
</evidence>
<evidence type="ECO:0000256" key="2">
    <source>
        <dbReference type="ARBA" id="ARBA00022525"/>
    </source>
</evidence>
<keyword evidence="5" id="KW-0732">Signal</keyword>
<feature type="domain" description="Peptidase M12A" evidence="16">
    <location>
        <begin position="46"/>
        <end position="243"/>
    </location>
</feature>
<dbReference type="GO" id="GO:0006508">
    <property type="term" value="P:proteolysis"/>
    <property type="evidence" value="ECO:0007669"/>
    <property type="project" value="UniProtKB-KW"/>
</dbReference>
<comment type="subcellular location">
    <subcellularLocation>
        <location evidence="1">Secreted</location>
    </subcellularLocation>
</comment>
<evidence type="ECO:0000256" key="9">
    <source>
        <dbReference type="ARBA" id="ARBA00023049"/>
    </source>
</evidence>
<dbReference type="Pfam" id="PF00629">
    <property type="entry name" value="MAM"/>
    <property type="match status" value="1"/>
</dbReference>
<dbReference type="OrthoDB" id="291007at2759"/>
<dbReference type="SMART" id="SM00235">
    <property type="entry name" value="ZnMc"/>
    <property type="match status" value="1"/>
</dbReference>
<feature type="active site" evidence="13">
    <location>
        <position position="141"/>
    </location>
</feature>
<dbReference type="InterPro" id="IPR034035">
    <property type="entry name" value="Astacin-like_dom"/>
</dbReference>
<dbReference type="GO" id="GO:0016020">
    <property type="term" value="C:membrane"/>
    <property type="evidence" value="ECO:0007669"/>
    <property type="project" value="InterPro"/>
</dbReference>
<dbReference type="Pfam" id="PF00090">
    <property type="entry name" value="TSP_1"/>
    <property type="match status" value="2"/>
</dbReference>
<feature type="binding site" evidence="13">
    <location>
        <position position="150"/>
    </location>
    <ligand>
        <name>Zn(2+)</name>
        <dbReference type="ChEBI" id="CHEBI:29105"/>
        <note>catalytic</note>
    </ligand>
</feature>
<dbReference type="SMART" id="SM00137">
    <property type="entry name" value="MAM"/>
    <property type="match status" value="1"/>
</dbReference>
<dbReference type="InterPro" id="IPR013320">
    <property type="entry name" value="ConA-like_dom_sf"/>
</dbReference>
<dbReference type="PANTHER" id="PTHR10127:SF780">
    <property type="entry name" value="METALLOENDOPEPTIDASE"/>
    <property type="match status" value="1"/>
</dbReference>
<evidence type="ECO:0000256" key="11">
    <source>
        <dbReference type="ARBA" id="ARBA00023157"/>
    </source>
</evidence>
<evidence type="ECO:0000259" key="16">
    <source>
        <dbReference type="PROSITE" id="PS51864"/>
    </source>
</evidence>
<keyword evidence="6" id="KW-0677">Repeat</keyword>
<dbReference type="InterPro" id="IPR006026">
    <property type="entry name" value="Peptidase_Metallo"/>
</dbReference>
<keyword evidence="7 13" id="KW-0378">Hydrolase</keyword>
<organism evidence="17 18">
    <name type="scientific">Pocillopora damicornis</name>
    <name type="common">Cauliflower coral</name>
    <name type="synonym">Millepora damicornis</name>
    <dbReference type="NCBI Taxonomy" id="46731"/>
    <lineage>
        <taxon>Eukaryota</taxon>
        <taxon>Metazoa</taxon>
        <taxon>Cnidaria</taxon>
        <taxon>Anthozoa</taxon>
        <taxon>Hexacorallia</taxon>
        <taxon>Scleractinia</taxon>
        <taxon>Astrocoeniina</taxon>
        <taxon>Pocilloporidae</taxon>
        <taxon>Pocillopora</taxon>
    </lineage>
</organism>
<dbReference type="PROSITE" id="PS50060">
    <property type="entry name" value="MAM_2"/>
    <property type="match status" value="1"/>
</dbReference>
<comment type="caution">
    <text evidence="13">Lacks conserved residue(s) required for the propagation of feature annotation.</text>
</comment>
<dbReference type="SUPFAM" id="SSF49899">
    <property type="entry name" value="Concanavalin A-like lectins/glucanases"/>
    <property type="match status" value="1"/>
</dbReference>
<dbReference type="EC" id="3.4.24.-" evidence="14"/>
<evidence type="ECO:0000256" key="13">
    <source>
        <dbReference type="PROSITE-ProRule" id="PRU01211"/>
    </source>
</evidence>
<evidence type="ECO:0000313" key="17">
    <source>
        <dbReference type="EMBL" id="RMX56218.1"/>
    </source>
</evidence>
<evidence type="ECO:0000256" key="3">
    <source>
        <dbReference type="ARBA" id="ARBA00022670"/>
    </source>
</evidence>
<dbReference type="EMBL" id="RCHS01000880">
    <property type="protein sequence ID" value="RMX56218.1"/>
    <property type="molecule type" value="Genomic_DNA"/>
</dbReference>
<accession>A0A3M6USB2</accession>
<keyword evidence="3 13" id="KW-0645">Protease</keyword>
<dbReference type="SMART" id="SM00209">
    <property type="entry name" value="TSP1"/>
    <property type="match status" value="2"/>
</dbReference>
<evidence type="ECO:0000256" key="6">
    <source>
        <dbReference type="ARBA" id="ARBA00022737"/>
    </source>
</evidence>
<comment type="caution">
    <text evidence="17">The sequence shown here is derived from an EMBL/GenBank/DDBJ whole genome shotgun (WGS) entry which is preliminary data.</text>
</comment>
<dbReference type="PROSITE" id="PS50092">
    <property type="entry name" value="TSP1"/>
    <property type="match status" value="2"/>
</dbReference>
<feature type="binding site" evidence="13">
    <location>
        <position position="140"/>
    </location>
    <ligand>
        <name>Zn(2+)</name>
        <dbReference type="ChEBI" id="CHEBI:29105"/>
        <note>catalytic</note>
    </ligand>
</feature>
<keyword evidence="11" id="KW-1015">Disulfide bond</keyword>
<dbReference type="GO" id="GO:0008270">
    <property type="term" value="F:zinc ion binding"/>
    <property type="evidence" value="ECO:0007669"/>
    <property type="project" value="UniProtKB-UniRule"/>
</dbReference>
<evidence type="ECO:0000256" key="14">
    <source>
        <dbReference type="RuleBase" id="RU361183"/>
    </source>
</evidence>
<protein>
    <recommendedName>
        <fullName evidence="14">Metalloendopeptidase</fullName>
        <ecNumber evidence="14">3.4.24.-</ecNumber>
    </recommendedName>
</protein>
<dbReference type="Gene3D" id="2.20.100.10">
    <property type="entry name" value="Thrombospondin type-1 (TSP1) repeat"/>
    <property type="match status" value="2"/>
</dbReference>
<dbReference type="SUPFAM" id="SSF55486">
    <property type="entry name" value="Metalloproteases ('zincins'), catalytic domain"/>
    <property type="match status" value="1"/>
</dbReference>
<evidence type="ECO:0000313" key="18">
    <source>
        <dbReference type="Proteomes" id="UP000275408"/>
    </source>
</evidence>
<evidence type="ECO:0000256" key="12">
    <source>
        <dbReference type="ARBA" id="ARBA00023180"/>
    </source>
</evidence>
<dbReference type="CDD" id="cd06263">
    <property type="entry name" value="MAM"/>
    <property type="match status" value="1"/>
</dbReference>
<proteinExistence type="predicted"/>
<name>A0A3M6USB2_POCDA</name>
<evidence type="ECO:0000259" key="15">
    <source>
        <dbReference type="PROSITE" id="PS50060"/>
    </source>
</evidence>
<evidence type="ECO:0000256" key="8">
    <source>
        <dbReference type="ARBA" id="ARBA00022833"/>
    </source>
</evidence>
<dbReference type="PANTHER" id="PTHR10127">
    <property type="entry name" value="DISCOIDIN, CUB, EGF, LAMININ , AND ZINC METALLOPROTEASE DOMAIN CONTAINING"/>
    <property type="match status" value="1"/>
</dbReference>
<dbReference type="GO" id="GO:0004222">
    <property type="term" value="F:metalloendopeptidase activity"/>
    <property type="evidence" value="ECO:0007669"/>
    <property type="project" value="UniProtKB-UniRule"/>
</dbReference>
<keyword evidence="10" id="KW-0865">Zymogen</keyword>
<dbReference type="PROSITE" id="PS51864">
    <property type="entry name" value="ASTACIN"/>
    <property type="match status" value="1"/>
</dbReference>
<dbReference type="Gene3D" id="2.60.120.200">
    <property type="match status" value="1"/>
</dbReference>
<dbReference type="Gene3D" id="3.40.390.10">
    <property type="entry name" value="Collagenase (Catalytic Domain)"/>
    <property type="match status" value="1"/>
</dbReference>
<dbReference type="FunFam" id="2.60.120.200:FF:000182">
    <property type="entry name" value="MAM and LDL-receptor class A domain-containing protein 1"/>
    <property type="match status" value="1"/>
</dbReference>
<dbReference type="PROSITE" id="PS00740">
    <property type="entry name" value="MAM_1"/>
    <property type="match status" value="1"/>
</dbReference>
<dbReference type="InterPro" id="IPR001506">
    <property type="entry name" value="Peptidase_M12A"/>
</dbReference>
<gene>
    <name evidence="17" type="ORF">pdam_00018232</name>
</gene>
<dbReference type="AlphaFoldDB" id="A0A3M6USB2"/>
<keyword evidence="4 13" id="KW-0479">Metal-binding</keyword>
<dbReference type="FunFam" id="2.20.100.10:FF:000002">
    <property type="entry name" value="Unc-5 netrin receptor C"/>
    <property type="match status" value="1"/>
</dbReference>
<keyword evidence="12" id="KW-0325">Glycoprotein</keyword>
<dbReference type="SUPFAM" id="SSF82895">
    <property type="entry name" value="TSP-1 type 1 repeat"/>
    <property type="match status" value="2"/>
</dbReference>
<dbReference type="Proteomes" id="UP000275408">
    <property type="component" value="Unassembled WGS sequence"/>
</dbReference>
<dbReference type="FunFam" id="3.40.390.10:FF:000015">
    <property type="entry name" value="Meprin A subunit"/>
    <property type="match status" value="1"/>
</dbReference>
<dbReference type="InterPro" id="IPR024079">
    <property type="entry name" value="MetalloPept_cat_dom_sf"/>
</dbReference>
<evidence type="ECO:0000256" key="7">
    <source>
        <dbReference type="ARBA" id="ARBA00022801"/>
    </source>
</evidence>